<keyword evidence="3" id="KW-1185">Reference proteome</keyword>
<evidence type="ECO:0000259" key="1">
    <source>
        <dbReference type="Pfam" id="PF13963"/>
    </source>
</evidence>
<proteinExistence type="predicted"/>
<accession>I1QRV4</accession>
<dbReference type="AlphaFoldDB" id="I1QRV4"/>
<dbReference type="EnsemblPlants" id="ORGLA09G0178300.1">
    <property type="protein sequence ID" value="ORGLA09G0178300.1"/>
    <property type="gene ID" value="ORGLA09G0178300"/>
</dbReference>
<protein>
    <recommendedName>
        <fullName evidence="1">Transposase-associated domain-containing protein</fullName>
    </recommendedName>
</protein>
<reference evidence="3" key="2">
    <citation type="submission" date="2018-04" db="EMBL/GenBank/DDBJ databases">
        <title>OglaRS2 (Oryza glaberrima Reference Sequence Version 2).</title>
        <authorList>
            <person name="Zhang J."/>
            <person name="Kudrna D."/>
            <person name="Lee S."/>
            <person name="Talag J."/>
            <person name="Rajasekar S."/>
            <person name="Wing R.A."/>
        </authorList>
    </citation>
    <scope>NUCLEOTIDE SEQUENCE [LARGE SCALE GENOMIC DNA]</scope>
    <source>
        <strain evidence="3">cv. IRGC 96717</strain>
    </source>
</reference>
<dbReference type="Gramene" id="ORGLA09G0178300.1">
    <property type="protein sequence ID" value="ORGLA09G0178300.1"/>
    <property type="gene ID" value="ORGLA09G0178300"/>
</dbReference>
<dbReference type="HOGENOM" id="CLU_2405896_0_0_1"/>
<dbReference type="Pfam" id="PF13963">
    <property type="entry name" value="Transpos_assoc"/>
    <property type="match status" value="1"/>
</dbReference>
<sequence length="93" mass="10739">RHTAEKNNMRKIICPCAGCKNEIVWDVDNAFKVKEHLVTCGFMDKYEIWTCHGEEQVDGPENVVPTQVEDMVHDDVSVEDKIDLEKMLRHAEP</sequence>
<reference evidence="2" key="1">
    <citation type="submission" date="2015-06" db="UniProtKB">
        <authorList>
            <consortium name="EnsemblPlants"/>
        </authorList>
    </citation>
    <scope>IDENTIFICATION</scope>
</reference>
<name>I1QRV4_ORYGL</name>
<organism evidence="2 3">
    <name type="scientific">Oryza glaberrima</name>
    <name type="common">African rice</name>
    <dbReference type="NCBI Taxonomy" id="4538"/>
    <lineage>
        <taxon>Eukaryota</taxon>
        <taxon>Viridiplantae</taxon>
        <taxon>Streptophyta</taxon>
        <taxon>Embryophyta</taxon>
        <taxon>Tracheophyta</taxon>
        <taxon>Spermatophyta</taxon>
        <taxon>Magnoliopsida</taxon>
        <taxon>Liliopsida</taxon>
        <taxon>Poales</taxon>
        <taxon>Poaceae</taxon>
        <taxon>BOP clade</taxon>
        <taxon>Oryzoideae</taxon>
        <taxon>Oryzeae</taxon>
        <taxon>Oryzinae</taxon>
        <taxon>Oryza</taxon>
    </lineage>
</organism>
<feature type="domain" description="Transposase-associated" evidence="1">
    <location>
        <begin position="6"/>
        <end position="54"/>
    </location>
</feature>
<dbReference type="Proteomes" id="UP000007306">
    <property type="component" value="Unassembled WGS sequence"/>
</dbReference>
<evidence type="ECO:0000313" key="2">
    <source>
        <dbReference type="EnsemblPlants" id="ORGLA09G0178300.1"/>
    </source>
</evidence>
<dbReference type="InterPro" id="IPR029480">
    <property type="entry name" value="Transpos_assoc"/>
</dbReference>
<evidence type="ECO:0000313" key="3">
    <source>
        <dbReference type="Proteomes" id="UP000007306"/>
    </source>
</evidence>